<evidence type="ECO:0000313" key="1">
    <source>
        <dbReference type="EMBL" id="CPT00664.1"/>
    </source>
</evidence>
<sequence length="91" mass="10409">MLIELDRTRERQRRILKLAKSCKWSLALECGYAVIGMILPDGTVRREIVALPGSPCGNALTVEWAVTEMLELERCRADIQEILVNYEVFDE</sequence>
<dbReference type="RefSeq" id="WP_052537833.1">
    <property type="nucleotide sequence ID" value="NZ_CSUW01000001.1"/>
</dbReference>
<proteinExistence type="predicted"/>
<organism evidence="1 2">
    <name type="scientific">Mycobacteroides abscessus</name>
    <dbReference type="NCBI Taxonomy" id="36809"/>
    <lineage>
        <taxon>Bacteria</taxon>
        <taxon>Bacillati</taxon>
        <taxon>Actinomycetota</taxon>
        <taxon>Actinomycetes</taxon>
        <taxon>Mycobacteriales</taxon>
        <taxon>Mycobacteriaceae</taxon>
        <taxon>Mycobacteroides</taxon>
    </lineage>
</organism>
<accession>A0AB33SYS4</accession>
<evidence type="ECO:0000313" key="2">
    <source>
        <dbReference type="Proteomes" id="UP000038487"/>
    </source>
</evidence>
<dbReference type="AlphaFoldDB" id="A0AB33SYS4"/>
<dbReference type="EMBL" id="CSUW01000001">
    <property type="protein sequence ID" value="CPT00664.1"/>
    <property type="molecule type" value="Genomic_DNA"/>
</dbReference>
<dbReference type="Proteomes" id="UP000038487">
    <property type="component" value="Unassembled WGS sequence"/>
</dbReference>
<protein>
    <submittedName>
        <fullName evidence="1">Uncharacterized protein</fullName>
    </submittedName>
</protein>
<name>A0AB33SYS4_9MYCO</name>
<gene>
    <name evidence="1" type="ORF">ERS075527_00350</name>
</gene>
<comment type="caution">
    <text evidence="1">The sequence shown here is derived from an EMBL/GenBank/DDBJ whole genome shotgun (WGS) entry which is preliminary data.</text>
</comment>
<reference evidence="1 2" key="1">
    <citation type="submission" date="2015-03" db="EMBL/GenBank/DDBJ databases">
        <authorList>
            <consortium name="Pathogen Informatics"/>
            <person name="Murphy D."/>
        </authorList>
    </citation>
    <scope>NUCLEOTIDE SEQUENCE [LARGE SCALE GENOMIC DNA]</scope>
    <source>
        <strain evidence="1 2">PAP036</strain>
    </source>
</reference>